<dbReference type="Pfam" id="PF07494">
    <property type="entry name" value="Reg_prop"/>
    <property type="match status" value="1"/>
</dbReference>
<dbReference type="CDD" id="cd01949">
    <property type="entry name" value="GGDEF"/>
    <property type="match status" value="1"/>
</dbReference>
<reference evidence="6 7" key="1">
    <citation type="submission" date="2020-07" db="EMBL/GenBank/DDBJ databases">
        <title>Complete Genome Sequence of an acetic acid bacterium, Acetobacter aceti JCM20276.</title>
        <authorList>
            <person name="Hirose Y."/>
            <person name="Mihara H."/>
        </authorList>
    </citation>
    <scope>NUCLEOTIDE SEQUENCE [LARGE SCALE GENOMIC DNA]</scope>
    <source>
        <strain evidence="6 7">JCM20276</strain>
    </source>
</reference>
<dbReference type="Pfam" id="PF00990">
    <property type="entry name" value="GGDEF"/>
    <property type="match status" value="1"/>
</dbReference>
<dbReference type="SUPFAM" id="SSF63829">
    <property type="entry name" value="Calcium-dependent phosphotriesterase"/>
    <property type="match status" value="1"/>
</dbReference>
<dbReference type="InterPro" id="IPR029787">
    <property type="entry name" value="Nucleotide_cyclase"/>
</dbReference>
<keyword evidence="3" id="KW-0472">Membrane</keyword>
<dbReference type="InterPro" id="IPR000160">
    <property type="entry name" value="GGDEF_dom"/>
</dbReference>
<dbReference type="Gene3D" id="3.30.70.270">
    <property type="match status" value="1"/>
</dbReference>
<evidence type="ECO:0000256" key="2">
    <source>
        <dbReference type="ARBA" id="ARBA00034247"/>
    </source>
</evidence>
<dbReference type="NCBIfam" id="TIGR00254">
    <property type="entry name" value="GGDEF"/>
    <property type="match status" value="1"/>
</dbReference>
<dbReference type="Proteomes" id="UP000515220">
    <property type="component" value="Chromosome"/>
</dbReference>
<dbReference type="RefSeq" id="WP_145995900.1">
    <property type="nucleotide sequence ID" value="NZ_AP023326.1"/>
</dbReference>
<evidence type="ECO:0000313" key="7">
    <source>
        <dbReference type="Proteomes" id="UP000515220"/>
    </source>
</evidence>
<dbReference type="PANTHER" id="PTHR45138:SF9">
    <property type="entry name" value="DIGUANYLATE CYCLASE DGCM-RELATED"/>
    <property type="match status" value="1"/>
</dbReference>
<dbReference type="InterPro" id="IPR011110">
    <property type="entry name" value="Reg_prop"/>
</dbReference>
<dbReference type="InterPro" id="IPR043128">
    <property type="entry name" value="Rev_trsase/Diguanyl_cyclase"/>
</dbReference>
<keyword evidence="4" id="KW-0732">Signal</keyword>
<evidence type="ECO:0000313" key="6">
    <source>
        <dbReference type="EMBL" id="BCI66828.1"/>
    </source>
</evidence>
<feature type="transmembrane region" description="Helical" evidence="3">
    <location>
        <begin position="753"/>
        <end position="772"/>
    </location>
</feature>
<evidence type="ECO:0000256" key="3">
    <source>
        <dbReference type="SAM" id="Phobius"/>
    </source>
</evidence>
<keyword evidence="3" id="KW-0812">Transmembrane</keyword>
<dbReference type="SMART" id="SM00267">
    <property type="entry name" value="GGDEF"/>
    <property type="match status" value="1"/>
</dbReference>
<dbReference type="SUPFAM" id="SSF50998">
    <property type="entry name" value="Quinoprotein alcohol dehydrogenase-like"/>
    <property type="match status" value="1"/>
</dbReference>
<keyword evidence="3" id="KW-1133">Transmembrane helix</keyword>
<dbReference type="AlphaFoldDB" id="A0A6S6PGA8"/>
<gene>
    <name evidence="6" type="ORF">AAJCM20276_14520</name>
</gene>
<dbReference type="GO" id="GO:0052621">
    <property type="term" value="F:diguanylate cyclase activity"/>
    <property type="evidence" value="ECO:0007669"/>
    <property type="project" value="UniProtKB-EC"/>
</dbReference>
<dbReference type="PROSITE" id="PS50887">
    <property type="entry name" value="GGDEF"/>
    <property type="match status" value="1"/>
</dbReference>
<dbReference type="Gene3D" id="2.130.10.10">
    <property type="entry name" value="YVTN repeat-like/Quinoprotein amine dehydrogenase"/>
    <property type="match status" value="2"/>
</dbReference>
<sequence length="965" mass="105593">MSFKLSDVLVAVLISLLALCAAPASAQTVRFFNGQTGLSDASRNIFAQDSDGFFYIGNKTGLYVSSGGEFTRIDRPDGTPFKDTAAIAGGANGSILIAADRELWLKTKTGLEKLSFQFDGRIALAADGMDFIILSGEGPARNGGIWRLYRHQRGELVFASLVKDHADSQVPSTNPLESEVLSAMASEAKSVWVGCGEALCRYRDGGVDTFDERRGVPHEIWRALAISPDGTLTARSVGKLVIIAANGGVHVEDIPYELPEYFRERPSEIFISRMTDGSLLMPGDGALVVRSSAGHWEDMDWPSGYSPQAISSAFIDREYGLWLDSPGRGPVRIAGFPFWQVFPHGNDAFPVRVSGVRHDAAGNFWIAAANGLFEYAASSSSHDGDHLLKHIELENISSLLRTGDGALWTAEKGKGLIRIDPVTGQVRTLPSSEPVTGALILDSGGRIWVGTVSGLIRIDDPLRYASHLPTVFALQNRRINALCFDQFGRLLVLTDSVLFQQTAEENVFDPRVDLESFDIGNGSAITVGMSNDVWVLGSKGSVRKIFLPEDGSPVVSTLDNGPKDSDFTTIFRDSRGWIWLGGSHGLDVSTPNGWSHFDLTSGLISSRILSGSINEDDDGSLWFGTESGLNHLREPGSLPILPDLHTVFLSARLDNIDLLGKERFWPDGDRKLSFQFVAPTFTGNREIKYQYQLLGIDQEVVYSSKNFINYNNIKGEKIIFTVQARDILNYRSASSATLSVRSSGLKISGFKGILWWAFLSFLSVALLGAILYRRIKLSRQKNFEAAVRGRTRVMEEMQTQLLHQSRVDSLTGLFNRRSALDELDELVASISPNELIAVALIDIDHFKMINDTLGHQGGDYVLKQYGQCLRKFAGSTAICGRYGGEELIIVFMSVSSTEKLLDQVTKLHEHLRNPMVYGASEVVATCSIGLAVIIPGDTASTLIGRADRALYRGKKRGRNCIVVAD</sequence>
<organism evidence="6 7">
    <name type="scientific">Acetobacter aceti</name>
    <dbReference type="NCBI Taxonomy" id="435"/>
    <lineage>
        <taxon>Bacteria</taxon>
        <taxon>Pseudomonadati</taxon>
        <taxon>Pseudomonadota</taxon>
        <taxon>Alphaproteobacteria</taxon>
        <taxon>Acetobacterales</taxon>
        <taxon>Acetobacteraceae</taxon>
        <taxon>Acetobacter</taxon>
        <taxon>Acetobacter subgen. Acetobacter</taxon>
    </lineage>
</organism>
<name>A0A6S6PGA8_ACEAC</name>
<proteinExistence type="predicted"/>
<evidence type="ECO:0000256" key="4">
    <source>
        <dbReference type="SAM" id="SignalP"/>
    </source>
</evidence>
<dbReference type="Gene3D" id="2.60.40.10">
    <property type="entry name" value="Immunoglobulins"/>
    <property type="match status" value="1"/>
</dbReference>
<dbReference type="PANTHER" id="PTHR45138">
    <property type="entry name" value="REGULATORY COMPONENTS OF SENSORY TRANSDUCTION SYSTEM"/>
    <property type="match status" value="1"/>
</dbReference>
<dbReference type="SUPFAM" id="SSF55073">
    <property type="entry name" value="Nucleotide cyclase"/>
    <property type="match status" value="1"/>
</dbReference>
<protein>
    <recommendedName>
        <fullName evidence="1">diguanylate cyclase</fullName>
        <ecNumber evidence="1">2.7.7.65</ecNumber>
    </recommendedName>
</protein>
<dbReference type="EMBL" id="AP023326">
    <property type="protein sequence ID" value="BCI66828.1"/>
    <property type="molecule type" value="Genomic_DNA"/>
</dbReference>
<dbReference type="InterPro" id="IPR015943">
    <property type="entry name" value="WD40/YVTN_repeat-like_dom_sf"/>
</dbReference>
<evidence type="ECO:0000259" key="5">
    <source>
        <dbReference type="PROSITE" id="PS50887"/>
    </source>
</evidence>
<evidence type="ECO:0000256" key="1">
    <source>
        <dbReference type="ARBA" id="ARBA00012528"/>
    </source>
</evidence>
<dbReference type="InterPro" id="IPR013783">
    <property type="entry name" value="Ig-like_fold"/>
</dbReference>
<accession>A0A6S6PGA8</accession>
<comment type="catalytic activity">
    <reaction evidence="2">
        <text>2 GTP = 3',3'-c-di-GMP + 2 diphosphate</text>
        <dbReference type="Rhea" id="RHEA:24898"/>
        <dbReference type="ChEBI" id="CHEBI:33019"/>
        <dbReference type="ChEBI" id="CHEBI:37565"/>
        <dbReference type="ChEBI" id="CHEBI:58805"/>
        <dbReference type="EC" id="2.7.7.65"/>
    </reaction>
</comment>
<dbReference type="EC" id="2.7.7.65" evidence="1"/>
<dbReference type="InterPro" id="IPR050469">
    <property type="entry name" value="Diguanylate_Cyclase"/>
</dbReference>
<feature type="signal peptide" evidence="4">
    <location>
        <begin position="1"/>
        <end position="26"/>
    </location>
</feature>
<feature type="domain" description="GGDEF" evidence="5">
    <location>
        <begin position="834"/>
        <end position="965"/>
    </location>
</feature>
<feature type="chain" id="PRO_5027911752" description="diguanylate cyclase" evidence="4">
    <location>
        <begin position="27"/>
        <end position="965"/>
    </location>
</feature>
<dbReference type="InterPro" id="IPR011047">
    <property type="entry name" value="Quinoprotein_ADH-like_sf"/>
</dbReference>